<feature type="region of interest" description="Disordered" evidence="1">
    <location>
        <begin position="276"/>
        <end position="317"/>
    </location>
</feature>
<keyword evidence="3" id="KW-1185">Reference proteome</keyword>
<dbReference type="STRING" id="43265.A0A545VX98"/>
<evidence type="ECO:0000256" key="1">
    <source>
        <dbReference type="SAM" id="MobiDB-lite"/>
    </source>
</evidence>
<dbReference type="OrthoDB" id="3250447at2759"/>
<dbReference type="EMBL" id="SPUK01000009">
    <property type="protein sequence ID" value="TQV94482.1"/>
    <property type="molecule type" value="Genomic_DNA"/>
</dbReference>
<accession>A0A545VX98</accession>
<protein>
    <submittedName>
        <fullName evidence="2">Uncharacterized protein</fullName>
    </submittedName>
</protein>
<name>A0A545VX98_9HYPO</name>
<feature type="compositionally biased region" description="Basic and acidic residues" evidence="1">
    <location>
        <begin position="285"/>
        <end position="317"/>
    </location>
</feature>
<organism evidence="2 3">
    <name type="scientific">Cordyceps javanica</name>
    <dbReference type="NCBI Taxonomy" id="43265"/>
    <lineage>
        <taxon>Eukaryota</taxon>
        <taxon>Fungi</taxon>
        <taxon>Dikarya</taxon>
        <taxon>Ascomycota</taxon>
        <taxon>Pezizomycotina</taxon>
        <taxon>Sordariomycetes</taxon>
        <taxon>Hypocreomycetidae</taxon>
        <taxon>Hypocreales</taxon>
        <taxon>Cordycipitaceae</taxon>
        <taxon>Cordyceps</taxon>
    </lineage>
</organism>
<evidence type="ECO:0000313" key="2">
    <source>
        <dbReference type="EMBL" id="TQV94482.1"/>
    </source>
</evidence>
<proteinExistence type="predicted"/>
<reference evidence="2 3" key="1">
    <citation type="journal article" date="2019" name="Appl. Microbiol. Biotechnol.">
        <title>Genome sequence of Isaria javanica and comparative genome analysis insights into family S53 peptidase evolution in fungal entomopathogens.</title>
        <authorList>
            <person name="Lin R."/>
            <person name="Zhang X."/>
            <person name="Xin B."/>
            <person name="Zou M."/>
            <person name="Gao Y."/>
            <person name="Qin F."/>
            <person name="Hu Q."/>
            <person name="Xie B."/>
            <person name="Cheng X."/>
        </authorList>
    </citation>
    <scope>NUCLEOTIDE SEQUENCE [LARGE SCALE GENOMIC DNA]</scope>
    <source>
        <strain evidence="2 3">IJ1G</strain>
    </source>
</reference>
<evidence type="ECO:0000313" key="3">
    <source>
        <dbReference type="Proteomes" id="UP000315783"/>
    </source>
</evidence>
<gene>
    <name evidence="2" type="ORF">IF1G_06493</name>
</gene>
<comment type="caution">
    <text evidence="2">The sequence shown here is derived from an EMBL/GenBank/DDBJ whole genome shotgun (WGS) entry which is preliminary data.</text>
</comment>
<dbReference type="AlphaFoldDB" id="A0A545VX98"/>
<dbReference type="Proteomes" id="UP000315783">
    <property type="component" value="Unassembled WGS sequence"/>
</dbReference>
<sequence length="317" mass="34893">MKNEGYAPTKTRRSIDMTLGELNALANWLGRVPVRGDCFFVTVAHLLRTTTEDISNRIQFPIPQPGSGGIDYDHMMTGLERLGVPFRVWTFRDSSEGGGAEEVPRGVPEAVAYRPAGSPRVMGAAYRRPNGSGHVVVADPRGADATADARNSRVFAYFALNIEEASGDFINHQFPQIQANQIVEGAVPMEVDEDVPMVEDVVPYIQYTDDVGGVDLSALPADLIQRMRNLALSSSQCGALLYMGSISRARINEPRSLHETSESLLAVRKNEDKCSRLSRMVAASSRDKQESGNETPKDEPIEKPARKPLHNEDDLRR</sequence>